<gene>
    <name evidence="5" type="ORF">AMSG_11369</name>
</gene>
<dbReference type="AlphaFoldDB" id="A0A0L0DWJ7"/>
<evidence type="ECO:0000256" key="2">
    <source>
        <dbReference type="ARBA" id="ARBA00023002"/>
    </source>
</evidence>
<dbReference type="EMBL" id="GL349509">
    <property type="protein sequence ID" value="KNC55903.1"/>
    <property type="molecule type" value="Genomic_DNA"/>
</dbReference>
<dbReference type="Proteomes" id="UP000054408">
    <property type="component" value="Unassembled WGS sequence"/>
</dbReference>
<dbReference type="eggNOG" id="KOG1201">
    <property type="taxonomic scope" value="Eukaryota"/>
</dbReference>
<organism evidence="5 6">
    <name type="scientific">Thecamonas trahens ATCC 50062</name>
    <dbReference type="NCBI Taxonomy" id="461836"/>
    <lineage>
        <taxon>Eukaryota</taxon>
        <taxon>Apusozoa</taxon>
        <taxon>Apusomonadida</taxon>
        <taxon>Apusomonadidae</taxon>
        <taxon>Thecamonas</taxon>
    </lineage>
</organism>
<dbReference type="GO" id="GO:0016616">
    <property type="term" value="F:oxidoreductase activity, acting on the CH-OH group of donors, NAD or NADP as acceptor"/>
    <property type="evidence" value="ECO:0007669"/>
    <property type="project" value="TreeGrafter"/>
</dbReference>
<feature type="signal peptide" evidence="4">
    <location>
        <begin position="1"/>
        <end position="17"/>
    </location>
</feature>
<dbReference type="GeneID" id="25569345"/>
<reference evidence="5 6" key="1">
    <citation type="submission" date="2010-05" db="EMBL/GenBank/DDBJ databases">
        <title>The Genome Sequence of Thecamonas trahens ATCC 50062.</title>
        <authorList>
            <consortium name="The Broad Institute Genome Sequencing Platform"/>
            <person name="Russ C."/>
            <person name="Cuomo C."/>
            <person name="Shea T."/>
            <person name="Young S.K."/>
            <person name="Zeng Q."/>
            <person name="Koehrsen M."/>
            <person name="Haas B."/>
            <person name="Borodovsky M."/>
            <person name="Guigo R."/>
            <person name="Alvarado L."/>
            <person name="Berlin A."/>
            <person name="Bochicchio J."/>
            <person name="Borenstein D."/>
            <person name="Chapman S."/>
            <person name="Chen Z."/>
            <person name="Freedman E."/>
            <person name="Gellesch M."/>
            <person name="Goldberg J."/>
            <person name="Griggs A."/>
            <person name="Gujja S."/>
            <person name="Heilman E."/>
            <person name="Heiman D."/>
            <person name="Hepburn T."/>
            <person name="Howarth C."/>
            <person name="Jen D."/>
            <person name="Larson L."/>
            <person name="Mehta T."/>
            <person name="Park D."/>
            <person name="Pearson M."/>
            <person name="Roberts A."/>
            <person name="Saif S."/>
            <person name="Shenoy N."/>
            <person name="Sisk P."/>
            <person name="Stolte C."/>
            <person name="Sykes S."/>
            <person name="Thomson T."/>
            <person name="Walk T."/>
            <person name="White J."/>
            <person name="Yandava C."/>
            <person name="Burger G."/>
            <person name="Gray M.W."/>
            <person name="Holland P.W.H."/>
            <person name="King N."/>
            <person name="Lang F.B.F."/>
            <person name="Roger A.J."/>
            <person name="Ruiz-Trillo I."/>
            <person name="Lander E."/>
            <person name="Nusbaum C."/>
        </authorList>
    </citation>
    <scope>NUCLEOTIDE SEQUENCE [LARGE SCALE GENOMIC DNA]</scope>
    <source>
        <strain evidence="5 6">ATCC 50062</strain>
    </source>
</reference>
<evidence type="ECO:0000313" key="5">
    <source>
        <dbReference type="EMBL" id="KNC55903.1"/>
    </source>
</evidence>
<keyword evidence="4" id="KW-0732">Signal</keyword>
<dbReference type="OrthoDB" id="10253736at2759"/>
<dbReference type="PROSITE" id="PS00061">
    <property type="entry name" value="ADH_SHORT"/>
    <property type="match status" value="1"/>
</dbReference>
<evidence type="ECO:0000256" key="1">
    <source>
        <dbReference type="ARBA" id="ARBA00006484"/>
    </source>
</evidence>
<dbReference type="InterPro" id="IPR020904">
    <property type="entry name" value="Sc_DH/Rdtase_CS"/>
</dbReference>
<comment type="similarity">
    <text evidence="1 3">Belongs to the short-chain dehydrogenases/reductases (SDR) family.</text>
</comment>
<keyword evidence="2" id="KW-0560">Oxidoreductase</keyword>
<proteinExistence type="inferred from homology"/>
<accession>A0A0L0DWJ7</accession>
<dbReference type="PRINTS" id="PR00081">
    <property type="entry name" value="GDHRDH"/>
</dbReference>
<dbReference type="InterPro" id="IPR002347">
    <property type="entry name" value="SDR_fam"/>
</dbReference>
<dbReference type="STRING" id="461836.A0A0L0DWJ7"/>
<sequence length="308" mass="32696">MWWTWWCAVRWLGRTHALPRLALGEARVLVTGGGGGVGGHLVAEFAARGVAAVVVVDVDGERVARVVEAVGARHPAVRVEGVVMDVTSAEARRGLVAELAEKGLAINVLVNNAGVVAGRRVGSGDGRAEAMVTSLRVNVEAPMALVEALWPQLAGSGEQAQIVNVASTMGLVPAAGLADYCCSKYGLVGFHESLALEVRADGRDGYLGLTLVCPYKINTGMFDGVQLRMPWLLPALEADDVARSIVESVEAREEVVVLPWAVGAMFPVLGLLPRRVWVAVVEWFGGRHGMDNFAPRPDRELPAALRAS</sequence>
<dbReference type="Gene3D" id="3.40.50.720">
    <property type="entry name" value="NAD(P)-binding Rossmann-like Domain"/>
    <property type="match status" value="1"/>
</dbReference>
<keyword evidence="6" id="KW-1185">Reference proteome</keyword>
<dbReference type="RefSeq" id="XP_013752722.1">
    <property type="nucleotide sequence ID" value="XM_013897268.1"/>
</dbReference>
<evidence type="ECO:0000313" key="6">
    <source>
        <dbReference type="Proteomes" id="UP000054408"/>
    </source>
</evidence>
<dbReference type="Pfam" id="PF00106">
    <property type="entry name" value="adh_short"/>
    <property type="match status" value="1"/>
</dbReference>
<evidence type="ECO:0000256" key="3">
    <source>
        <dbReference type="RuleBase" id="RU000363"/>
    </source>
</evidence>
<dbReference type="InterPro" id="IPR036291">
    <property type="entry name" value="NAD(P)-bd_dom_sf"/>
</dbReference>
<evidence type="ECO:0000256" key="4">
    <source>
        <dbReference type="SAM" id="SignalP"/>
    </source>
</evidence>
<feature type="chain" id="PRO_5005537837" evidence="4">
    <location>
        <begin position="18"/>
        <end position="308"/>
    </location>
</feature>
<dbReference type="SUPFAM" id="SSF51735">
    <property type="entry name" value="NAD(P)-binding Rossmann-fold domains"/>
    <property type="match status" value="1"/>
</dbReference>
<name>A0A0L0DWJ7_THETB</name>
<dbReference type="PANTHER" id="PTHR24322">
    <property type="entry name" value="PKSB"/>
    <property type="match status" value="1"/>
</dbReference>
<dbReference type="PANTHER" id="PTHR24322:SF736">
    <property type="entry name" value="RETINOL DEHYDROGENASE 10"/>
    <property type="match status" value="1"/>
</dbReference>
<dbReference type="PRINTS" id="PR00080">
    <property type="entry name" value="SDRFAMILY"/>
</dbReference>
<protein>
    <submittedName>
        <fullName evidence="5">Uncharacterized protein</fullName>
    </submittedName>
</protein>